<keyword evidence="3 5" id="KW-1133">Transmembrane helix</keyword>
<accession>A0ABX1GS32</accession>
<evidence type="ECO:0000256" key="3">
    <source>
        <dbReference type="ARBA" id="ARBA00022989"/>
    </source>
</evidence>
<dbReference type="EMBL" id="JAAWWL010000002">
    <property type="protein sequence ID" value="NKI32750.1"/>
    <property type="molecule type" value="Genomic_DNA"/>
</dbReference>
<feature type="transmembrane region" description="Helical" evidence="5">
    <location>
        <begin position="21"/>
        <end position="39"/>
    </location>
</feature>
<comment type="caution">
    <text evidence="6">The sequence shown here is derived from an EMBL/GenBank/DDBJ whole genome shotgun (WGS) entry which is preliminary data.</text>
</comment>
<name>A0ABX1GS32_9FLAO</name>
<dbReference type="RefSeq" id="WP_168552927.1">
    <property type="nucleotide sequence ID" value="NZ_JAAWWL010000002.1"/>
</dbReference>
<reference evidence="6 7" key="1">
    <citation type="submission" date="2020-04" db="EMBL/GenBank/DDBJ databases">
        <authorList>
            <person name="Yoon J."/>
        </authorList>
    </citation>
    <scope>NUCLEOTIDE SEQUENCE [LARGE SCALE GENOMIC DNA]</scope>
    <source>
        <strain evidence="6 7">DJ-13</strain>
    </source>
</reference>
<evidence type="ECO:0000313" key="6">
    <source>
        <dbReference type="EMBL" id="NKI32750.1"/>
    </source>
</evidence>
<evidence type="ECO:0000256" key="4">
    <source>
        <dbReference type="ARBA" id="ARBA00023136"/>
    </source>
</evidence>
<keyword evidence="2 5" id="KW-0812">Transmembrane</keyword>
<organism evidence="6 7">
    <name type="scientific">Croceivirga thetidis</name>
    <dbReference type="NCBI Taxonomy" id="2721623"/>
    <lineage>
        <taxon>Bacteria</taxon>
        <taxon>Pseudomonadati</taxon>
        <taxon>Bacteroidota</taxon>
        <taxon>Flavobacteriia</taxon>
        <taxon>Flavobacteriales</taxon>
        <taxon>Flavobacteriaceae</taxon>
        <taxon>Croceivirga</taxon>
    </lineage>
</organism>
<gene>
    <name evidence="6" type="ORF">HCU67_12405</name>
</gene>
<comment type="subcellular location">
    <subcellularLocation>
        <location evidence="1">Membrane</location>
        <topology evidence="1">Multi-pass membrane protein</topology>
    </subcellularLocation>
</comment>
<dbReference type="SUPFAM" id="SSF161070">
    <property type="entry name" value="SNF-like"/>
    <property type="match status" value="1"/>
</dbReference>
<evidence type="ECO:0000256" key="5">
    <source>
        <dbReference type="SAM" id="Phobius"/>
    </source>
</evidence>
<keyword evidence="4 5" id="KW-0472">Membrane</keyword>
<dbReference type="Proteomes" id="UP000718451">
    <property type="component" value="Unassembled WGS sequence"/>
</dbReference>
<evidence type="ECO:0000256" key="1">
    <source>
        <dbReference type="ARBA" id="ARBA00004141"/>
    </source>
</evidence>
<keyword evidence="7" id="KW-1185">Reference proteome</keyword>
<evidence type="ECO:0000256" key="2">
    <source>
        <dbReference type="ARBA" id="ARBA00022692"/>
    </source>
</evidence>
<proteinExistence type="predicted"/>
<dbReference type="InterPro" id="IPR032808">
    <property type="entry name" value="DoxX"/>
</dbReference>
<feature type="transmembrane region" description="Helical" evidence="5">
    <location>
        <begin position="128"/>
        <end position="151"/>
    </location>
</feature>
<protein>
    <submittedName>
        <fullName evidence="6">DoxX family membrane protein</fullName>
    </submittedName>
</protein>
<evidence type="ECO:0000313" key="7">
    <source>
        <dbReference type="Proteomes" id="UP000718451"/>
    </source>
</evidence>
<sequence length="162" mass="19051">MLQFFKRITVPYHLSHWYTNLLAAIPQIIGGFYLTFYFSPQNMGVPWATRFNDLPAFKVSPDFIETVGGFGYFFALNPEFFAYAACYSMFFGGLFWIIGYCIRLSSFFIFMVMLTTLLFREFDYSWSYIPTFAFLSLSILGFWFGSGKYGLDYIVAKRMRWI</sequence>
<dbReference type="InterPro" id="IPR037272">
    <property type="entry name" value="SNS_sf"/>
</dbReference>
<dbReference type="Pfam" id="PF07681">
    <property type="entry name" value="DoxX"/>
    <property type="match status" value="1"/>
</dbReference>